<name>A0A7M5TRT8_9CNID</name>
<accession>A0A7M5TRT8</accession>
<feature type="compositionally biased region" description="Low complexity" evidence="1">
    <location>
        <begin position="133"/>
        <end position="143"/>
    </location>
</feature>
<dbReference type="AlphaFoldDB" id="A0A7M5TRT8"/>
<dbReference type="OrthoDB" id="10057496at2759"/>
<dbReference type="RefSeq" id="XP_066922034.1">
    <property type="nucleotide sequence ID" value="XM_067065933.1"/>
</dbReference>
<evidence type="ECO:0000313" key="3">
    <source>
        <dbReference type="Proteomes" id="UP000594262"/>
    </source>
</evidence>
<dbReference type="Proteomes" id="UP000594262">
    <property type="component" value="Unplaced"/>
</dbReference>
<dbReference type="RefSeq" id="XP_066922035.1">
    <property type="nucleotide sequence ID" value="XM_067065934.1"/>
</dbReference>
<protein>
    <submittedName>
        <fullName evidence="2">Uncharacterized protein</fullName>
    </submittedName>
</protein>
<feature type="region of interest" description="Disordered" evidence="1">
    <location>
        <begin position="121"/>
        <end position="163"/>
    </location>
</feature>
<proteinExistence type="predicted"/>
<dbReference type="GeneID" id="136809404"/>
<reference evidence="2" key="1">
    <citation type="submission" date="2021-01" db="UniProtKB">
        <authorList>
            <consortium name="EnsemblMetazoa"/>
        </authorList>
    </citation>
    <scope>IDENTIFICATION</scope>
</reference>
<dbReference type="EnsemblMetazoa" id="CLYHEMT000866.1">
    <property type="protein sequence ID" value="CLYHEMP000866.1"/>
    <property type="gene ID" value="CLYHEMG000866"/>
</dbReference>
<dbReference type="EnsemblMetazoa" id="CLYHEMT000866.2">
    <property type="protein sequence ID" value="CLYHEMP000866.2"/>
    <property type="gene ID" value="CLYHEMG000866"/>
</dbReference>
<organism evidence="2 3">
    <name type="scientific">Clytia hemisphaerica</name>
    <dbReference type="NCBI Taxonomy" id="252671"/>
    <lineage>
        <taxon>Eukaryota</taxon>
        <taxon>Metazoa</taxon>
        <taxon>Cnidaria</taxon>
        <taxon>Hydrozoa</taxon>
        <taxon>Hydroidolina</taxon>
        <taxon>Leptothecata</taxon>
        <taxon>Obeliida</taxon>
        <taxon>Clytiidae</taxon>
        <taxon>Clytia</taxon>
    </lineage>
</organism>
<keyword evidence="3" id="KW-1185">Reference proteome</keyword>
<dbReference type="RefSeq" id="XP_066922033.1">
    <property type="nucleotide sequence ID" value="XM_067065932.1"/>
</dbReference>
<evidence type="ECO:0000256" key="1">
    <source>
        <dbReference type="SAM" id="MobiDB-lite"/>
    </source>
</evidence>
<evidence type="ECO:0000313" key="2">
    <source>
        <dbReference type="EnsemblMetazoa" id="CLYHEMP000866.2"/>
    </source>
</evidence>
<feature type="compositionally biased region" description="Polar residues" evidence="1">
    <location>
        <begin position="146"/>
        <end position="156"/>
    </location>
</feature>
<sequence length="475" mass="55043">MYCDHQQDGQDVEITHLQKQNIQSFHRRSQQQKRNYKKHKNNRFNGIFQIPTNKSSEMTESIGIYELTSTEAKETFGEEGTCFFVVANIPQDRSRVVSNFIEENIPVSTHNTVIPHSFTRTNPHLSVETNDHSVSSGVGSGESSELDSPNPTSSEMKSLHHRSCSIDRNRSTFEDNCSCPSQSSKPFHNQTSISNDSGCYSMNSSIAQSPLLSPTQFSMQTSQQEKQTDQTKEILLCRIKNQLYDPKKEELLEHLKRILSDSEFESFTEQTSDKSEWKPLETDENRIMLPMRSALKKTKLTLLEEIQAKHALKRMEARQETRTVCPLTRSEIVKIIHQVRSCLRFTQKPFQYKFQVHRKIKLKAFPPFDKETTEKDWEREKVHLTLCCKKMKDASGKGDIKRILNLLNTNSCQHVNGSECLKMPAFHDAFQKQHYRTAILLLEAGTDLQKYTEQRISEFHRMQEIVQKNKKDFDL</sequence>